<evidence type="ECO:0000256" key="1">
    <source>
        <dbReference type="ARBA" id="ARBA00023186"/>
    </source>
</evidence>
<accession>A0A077ZZ14</accession>
<dbReference type="EMBL" id="CCKQ01004027">
    <property type="protein sequence ID" value="CDW75160.1"/>
    <property type="molecule type" value="Genomic_DNA"/>
</dbReference>
<keyword evidence="3" id="KW-1133">Transmembrane helix</keyword>
<evidence type="ECO:0000256" key="3">
    <source>
        <dbReference type="SAM" id="Phobius"/>
    </source>
</evidence>
<feature type="compositionally biased region" description="Basic and acidic residues" evidence="2">
    <location>
        <begin position="7"/>
        <end position="26"/>
    </location>
</feature>
<dbReference type="PANTHER" id="PTHR43096:SF52">
    <property type="entry name" value="DNAJ HOMOLOG 1, MITOCHONDRIAL-RELATED"/>
    <property type="match status" value="1"/>
</dbReference>
<dbReference type="GO" id="GO:0005737">
    <property type="term" value="C:cytoplasm"/>
    <property type="evidence" value="ECO:0007669"/>
    <property type="project" value="TreeGrafter"/>
</dbReference>
<dbReference type="PRINTS" id="PR00625">
    <property type="entry name" value="JDOMAIN"/>
</dbReference>
<dbReference type="GO" id="GO:0051082">
    <property type="term" value="F:unfolded protein binding"/>
    <property type="evidence" value="ECO:0007669"/>
    <property type="project" value="TreeGrafter"/>
</dbReference>
<dbReference type="InParanoid" id="A0A077ZZ14"/>
<dbReference type="InterPro" id="IPR036869">
    <property type="entry name" value="J_dom_sf"/>
</dbReference>
<keyword evidence="6" id="KW-1185">Reference proteome</keyword>
<gene>
    <name evidence="5" type="primary">Contig3753.g4011</name>
    <name evidence="5" type="ORF">STYLEM_4147</name>
</gene>
<dbReference type="GO" id="GO:0042026">
    <property type="term" value="P:protein refolding"/>
    <property type="evidence" value="ECO:0007669"/>
    <property type="project" value="TreeGrafter"/>
</dbReference>
<keyword evidence="3" id="KW-0812">Transmembrane</keyword>
<evidence type="ECO:0000259" key="4">
    <source>
        <dbReference type="PROSITE" id="PS50076"/>
    </source>
</evidence>
<keyword evidence="1" id="KW-0143">Chaperone</keyword>
<evidence type="ECO:0000256" key="2">
    <source>
        <dbReference type="SAM" id="MobiDB-lite"/>
    </source>
</evidence>
<organism evidence="5 6">
    <name type="scientific">Stylonychia lemnae</name>
    <name type="common">Ciliate</name>
    <dbReference type="NCBI Taxonomy" id="5949"/>
    <lineage>
        <taxon>Eukaryota</taxon>
        <taxon>Sar</taxon>
        <taxon>Alveolata</taxon>
        <taxon>Ciliophora</taxon>
        <taxon>Intramacronucleata</taxon>
        <taxon>Spirotrichea</taxon>
        <taxon>Stichotrichia</taxon>
        <taxon>Sporadotrichida</taxon>
        <taxon>Oxytrichidae</taxon>
        <taxon>Stylonychinae</taxon>
        <taxon>Stylonychia</taxon>
    </lineage>
</organism>
<dbReference type="SUPFAM" id="SSF46565">
    <property type="entry name" value="Chaperone J-domain"/>
    <property type="match status" value="1"/>
</dbReference>
<dbReference type="OrthoDB" id="10250354at2759"/>
<dbReference type="CDD" id="cd06257">
    <property type="entry name" value="DnaJ"/>
    <property type="match status" value="1"/>
</dbReference>
<feature type="transmembrane region" description="Helical" evidence="3">
    <location>
        <begin position="291"/>
        <end position="311"/>
    </location>
</feature>
<feature type="region of interest" description="Disordered" evidence="2">
    <location>
        <begin position="1"/>
        <end position="26"/>
    </location>
</feature>
<sequence length="336" mass="40394">MRYFTVSKEKIEDEKMQDSSKQAPKEKAFDYSKMDYYQILEIFPSASEADIKKSYLKLAKKYHPDVYHSGPNKDHFKKIQEAYTTLKNPVKRGDYDKHQKIKTMKYNKDFQDAERRHKNMGQEFSHEMYEEMKKQAEAQKTVRDTIDPEFDEAFKKLNLNKLYKEFVARPILNQPDELHDQIMKPLSRLKMSRRDLARIKFVSEYRDKQKIKKSIKNRIIEQTEIFKDIEEGAEVFAQKNMNYKQLVEEMNKDIKALESIERPLTLYKDEKAMIAEIRKKQDESLDKVKKVVYPFWTIAIIVNGILLIGYYNQDKIHEVDEKKMELRQKFDKYRYA</sequence>
<proteinExistence type="predicted"/>
<reference evidence="5 6" key="1">
    <citation type="submission" date="2014-06" db="EMBL/GenBank/DDBJ databases">
        <authorList>
            <person name="Swart Estienne"/>
        </authorList>
    </citation>
    <scope>NUCLEOTIDE SEQUENCE [LARGE SCALE GENOMIC DNA]</scope>
    <source>
        <strain evidence="5 6">130c</strain>
    </source>
</reference>
<dbReference type="Gene3D" id="1.10.287.110">
    <property type="entry name" value="DnaJ domain"/>
    <property type="match status" value="1"/>
</dbReference>
<dbReference type="PROSITE" id="PS50076">
    <property type="entry name" value="DNAJ_2"/>
    <property type="match status" value="1"/>
</dbReference>
<protein>
    <submittedName>
        <fullName evidence="5">Cytochrome c biogenesis protein</fullName>
    </submittedName>
</protein>
<dbReference type="AlphaFoldDB" id="A0A077ZZ14"/>
<keyword evidence="3" id="KW-0472">Membrane</keyword>
<feature type="domain" description="J" evidence="4">
    <location>
        <begin position="35"/>
        <end position="99"/>
    </location>
</feature>
<dbReference type="InterPro" id="IPR001623">
    <property type="entry name" value="DnaJ_domain"/>
</dbReference>
<dbReference type="Pfam" id="PF00226">
    <property type="entry name" value="DnaJ"/>
    <property type="match status" value="1"/>
</dbReference>
<evidence type="ECO:0000313" key="5">
    <source>
        <dbReference type="EMBL" id="CDW75160.1"/>
    </source>
</evidence>
<dbReference type="Proteomes" id="UP000039865">
    <property type="component" value="Unassembled WGS sequence"/>
</dbReference>
<dbReference type="PANTHER" id="PTHR43096">
    <property type="entry name" value="DNAJ HOMOLOG 1, MITOCHONDRIAL-RELATED"/>
    <property type="match status" value="1"/>
</dbReference>
<name>A0A077ZZ14_STYLE</name>
<evidence type="ECO:0000313" key="6">
    <source>
        <dbReference type="Proteomes" id="UP000039865"/>
    </source>
</evidence>
<dbReference type="SMART" id="SM00271">
    <property type="entry name" value="DnaJ"/>
    <property type="match status" value="1"/>
</dbReference>